<sequence length="135" mass="15755">MMRKMLCLIVLAAWVGSCQSDTYEEISGEYYFYEEGVHQNVIEKDGLDYYGKLIPCEILSYDYNKEYIIAAQKPVLPCFEGEFAATIHYPPNKDSIYYWIISHEQNLLVGPLTKEEFELKRMELKVPKNLKISLP</sequence>
<dbReference type="Proteomes" id="UP000598971">
    <property type="component" value="Unassembled WGS sequence"/>
</dbReference>
<dbReference type="PROSITE" id="PS51257">
    <property type="entry name" value="PROKAR_LIPOPROTEIN"/>
    <property type="match status" value="1"/>
</dbReference>
<comment type="caution">
    <text evidence="2">The sequence shown here is derived from an EMBL/GenBank/DDBJ whole genome shotgun (WGS) entry which is preliminary data.</text>
</comment>
<dbReference type="EMBL" id="WHPF01000018">
    <property type="protein sequence ID" value="NNV57692.1"/>
    <property type="molecule type" value="Genomic_DNA"/>
</dbReference>
<evidence type="ECO:0000313" key="3">
    <source>
        <dbReference type="Proteomes" id="UP000598971"/>
    </source>
</evidence>
<evidence type="ECO:0000256" key="1">
    <source>
        <dbReference type="SAM" id="SignalP"/>
    </source>
</evidence>
<gene>
    <name evidence="2" type="ORF">GD597_19645</name>
</gene>
<feature type="chain" id="PRO_5035245521" evidence="1">
    <location>
        <begin position="21"/>
        <end position="135"/>
    </location>
</feature>
<reference evidence="2" key="1">
    <citation type="submission" date="2019-10" db="EMBL/GenBank/DDBJ databases">
        <title>Draft genome sequence of Panacibacter sp. KCS-6.</title>
        <authorList>
            <person name="Yim K.J."/>
        </authorList>
    </citation>
    <scope>NUCLEOTIDE SEQUENCE</scope>
    <source>
        <strain evidence="2">KCS-6</strain>
    </source>
</reference>
<organism evidence="2 3">
    <name type="scientific">Limnovirga soli</name>
    <dbReference type="NCBI Taxonomy" id="2656915"/>
    <lineage>
        <taxon>Bacteria</taxon>
        <taxon>Pseudomonadati</taxon>
        <taxon>Bacteroidota</taxon>
        <taxon>Chitinophagia</taxon>
        <taxon>Chitinophagales</taxon>
        <taxon>Chitinophagaceae</taxon>
        <taxon>Limnovirga</taxon>
    </lineage>
</organism>
<keyword evidence="1" id="KW-0732">Signal</keyword>
<dbReference type="Pfam" id="PF13162">
    <property type="entry name" value="DUF3997"/>
    <property type="match status" value="1"/>
</dbReference>
<protein>
    <submittedName>
        <fullName evidence="2">DUF3997 domain-containing protein</fullName>
    </submittedName>
</protein>
<dbReference type="AlphaFoldDB" id="A0A8J8JT51"/>
<dbReference type="InterPro" id="IPR025059">
    <property type="entry name" value="DUF3997"/>
</dbReference>
<name>A0A8J8JT51_9BACT</name>
<feature type="signal peptide" evidence="1">
    <location>
        <begin position="1"/>
        <end position="20"/>
    </location>
</feature>
<keyword evidence="3" id="KW-1185">Reference proteome</keyword>
<evidence type="ECO:0000313" key="2">
    <source>
        <dbReference type="EMBL" id="NNV57692.1"/>
    </source>
</evidence>
<proteinExistence type="predicted"/>
<dbReference type="RefSeq" id="WP_171609643.1">
    <property type="nucleotide sequence ID" value="NZ_WHPF01000018.1"/>
</dbReference>
<accession>A0A8J8JT51</accession>